<dbReference type="Proteomes" id="UP000292282">
    <property type="component" value="Unassembled WGS sequence"/>
</dbReference>
<sequence length="143" mass="16520">MGTFFEYLGNKRENCKQGNIEILKNKNLKIPTSTPGKKKPYKTILKPIVMHARETLILKKSNEAILSTWNIKTDKEPELTVKISNNIELDDLYRNTGWITKIISTRPRCPSHLEQIPEVRTVKRVYLCNSEGRRLPVTAKLDD</sequence>
<keyword evidence="2" id="KW-1185">Reference proteome</keyword>
<organism evidence="1 2">
    <name type="scientific">Hamiltosporidium tvaerminnensis</name>
    <dbReference type="NCBI Taxonomy" id="1176355"/>
    <lineage>
        <taxon>Eukaryota</taxon>
        <taxon>Fungi</taxon>
        <taxon>Fungi incertae sedis</taxon>
        <taxon>Microsporidia</taxon>
        <taxon>Dubosqiidae</taxon>
        <taxon>Hamiltosporidium</taxon>
    </lineage>
</organism>
<proteinExistence type="predicted"/>
<accession>A0A4Q9M0P9</accession>
<dbReference type="VEuPathDB" id="MicrosporidiaDB:CWI38_0114p0030"/>
<reference evidence="1 2" key="1">
    <citation type="submission" date="2017-12" db="EMBL/GenBank/DDBJ databases">
        <authorList>
            <person name="Pombert J.-F."/>
            <person name="Haag K.L."/>
            <person name="Ebert D."/>
        </authorList>
    </citation>
    <scope>NUCLEOTIDE SEQUENCE [LARGE SCALE GENOMIC DNA]</scope>
    <source>
        <strain evidence="1">IL-G-3</strain>
    </source>
</reference>
<evidence type="ECO:0000313" key="2">
    <source>
        <dbReference type="Proteomes" id="UP000292282"/>
    </source>
</evidence>
<evidence type="ECO:0000313" key="1">
    <source>
        <dbReference type="EMBL" id="TBU20199.1"/>
    </source>
</evidence>
<protein>
    <submittedName>
        <fullName evidence="1">Uncharacterized protein</fullName>
    </submittedName>
</protein>
<comment type="caution">
    <text evidence="1">The sequence shown here is derived from an EMBL/GenBank/DDBJ whole genome shotgun (WGS) entry which is preliminary data.</text>
</comment>
<dbReference type="EMBL" id="PITK01000114">
    <property type="protein sequence ID" value="TBU20199.1"/>
    <property type="molecule type" value="Genomic_DNA"/>
</dbReference>
<name>A0A4Q9M0P9_9MICR</name>
<gene>
    <name evidence="1" type="ORF">CWI38_0114p0030</name>
</gene>
<dbReference type="OrthoDB" id="410404at2759"/>
<dbReference type="AlphaFoldDB" id="A0A4Q9M0P9"/>